<accession>A0ABT0BZM2</accession>
<evidence type="ECO:0008006" key="5">
    <source>
        <dbReference type="Google" id="ProtNLM"/>
    </source>
</evidence>
<feature type="compositionally biased region" description="Polar residues" evidence="1">
    <location>
        <begin position="50"/>
        <end position="70"/>
    </location>
</feature>
<feature type="signal peptide" evidence="2">
    <location>
        <begin position="1"/>
        <end position="25"/>
    </location>
</feature>
<organism evidence="3 4">
    <name type="scientific">Parabacteroides faecalis</name>
    <dbReference type="NCBI Taxonomy" id="2924040"/>
    <lineage>
        <taxon>Bacteria</taxon>
        <taxon>Pseudomonadati</taxon>
        <taxon>Bacteroidota</taxon>
        <taxon>Bacteroidia</taxon>
        <taxon>Bacteroidales</taxon>
        <taxon>Tannerellaceae</taxon>
        <taxon>Parabacteroides</taxon>
    </lineage>
</organism>
<gene>
    <name evidence="3" type="ORF">MUN53_05590</name>
</gene>
<name>A0ABT0BZM2_9BACT</name>
<comment type="caution">
    <text evidence="3">The sequence shown here is derived from an EMBL/GenBank/DDBJ whole genome shotgun (WGS) entry which is preliminary data.</text>
</comment>
<proteinExistence type="predicted"/>
<keyword evidence="4" id="KW-1185">Reference proteome</keyword>
<evidence type="ECO:0000313" key="4">
    <source>
        <dbReference type="Proteomes" id="UP001165444"/>
    </source>
</evidence>
<evidence type="ECO:0000256" key="2">
    <source>
        <dbReference type="SAM" id="SignalP"/>
    </source>
</evidence>
<evidence type="ECO:0000313" key="3">
    <source>
        <dbReference type="EMBL" id="MCJ2380090.1"/>
    </source>
</evidence>
<protein>
    <recommendedName>
        <fullName evidence="5">PBCV-specific basic adaptor domain-containing protein</fullName>
    </recommendedName>
</protein>
<dbReference type="Proteomes" id="UP001165444">
    <property type="component" value="Unassembled WGS sequence"/>
</dbReference>
<feature type="region of interest" description="Disordered" evidence="1">
    <location>
        <begin position="50"/>
        <end position="73"/>
    </location>
</feature>
<dbReference type="EMBL" id="JAKZMM010000010">
    <property type="protein sequence ID" value="MCJ2380090.1"/>
    <property type="molecule type" value="Genomic_DNA"/>
</dbReference>
<sequence>MKMKHFACLFLLLNFLVSGIFVANAQSVNSSVRYQKGYVKKDGTYVQGHYKTNSNKTNHDNFSTKPNRNPYTKEKGLRAKDYSREAYKYGKGKTIQTGPKGGQYYINNKGRKVYVPKRK</sequence>
<keyword evidence="2" id="KW-0732">Signal</keyword>
<feature type="chain" id="PRO_5045291428" description="PBCV-specific basic adaptor domain-containing protein" evidence="2">
    <location>
        <begin position="26"/>
        <end position="119"/>
    </location>
</feature>
<dbReference type="RefSeq" id="WP_243323796.1">
    <property type="nucleotide sequence ID" value="NZ_JAKZMM010000010.1"/>
</dbReference>
<reference evidence="3 4" key="1">
    <citation type="submission" date="2022-03" db="EMBL/GenBank/DDBJ databases">
        <title>Parabacteroides sp. nov. isolated from swine feces.</title>
        <authorList>
            <person name="Bak J.E."/>
        </authorList>
    </citation>
    <scope>NUCLEOTIDE SEQUENCE [LARGE SCALE GENOMIC DNA]</scope>
    <source>
        <strain evidence="3 4">AGMB00274</strain>
    </source>
</reference>
<evidence type="ECO:0000256" key="1">
    <source>
        <dbReference type="SAM" id="MobiDB-lite"/>
    </source>
</evidence>